<dbReference type="Gene3D" id="2.70.150.10">
    <property type="entry name" value="Calcium-transporting ATPase, cytoplasmic transduction domain A"/>
    <property type="match status" value="1"/>
</dbReference>
<dbReference type="PANTHER" id="PTHR48085:SF5">
    <property type="entry name" value="CADMIUM_ZINC-TRANSPORTING ATPASE HMA4-RELATED"/>
    <property type="match status" value="1"/>
</dbReference>
<evidence type="ECO:0000256" key="1">
    <source>
        <dbReference type="ARBA" id="ARBA00004141"/>
    </source>
</evidence>
<dbReference type="Gene3D" id="3.40.1110.10">
    <property type="entry name" value="Calcium-transporting ATPase, cytoplasmic domain N"/>
    <property type="match status" value="1"/>
</dbReference>
<keyword evidence="5" id="KW-1278">Translocase</keyword>
<dbReference type="PANTHER" id="PTHR48085">
    <property type="entry name" value="CADMIUM/ZINC-TRANSPORTING ATPASE HMA2-RELATED"/>
    <property type="match status" value="1"/>
</dbReference>
<dbReference type="InterPro" id="IPR018303">
    <property type="entry name" value="ATPase_P-typ_P_site"/>
</dbReference>
<dbReference type="GO" id="GO:0005524">
    <property type="term" value="F:ATP binding"/>
    <property type="evidence" value="ECO:0007669"/>
    <property type="project" value="UniProtKB-UniRule"/>
</dbReference>
<organism evidence="12 13">
    <name type="scientific">Anthropogastromicrobium aceti</name>
    <dbReference type="NCBI Taxonomy" id="2981768"/>
    <lineage>
        <taxon>Bacteria</taxon>
        <taxon>Bacillati</taxon>
        <taxon>Bacillota</taxon>
        <taxon>Clostridia</taxon>
        <taxon>Lachnospirales</taxon>
        <taxon>Lachnospiraceae</taxon>
        <taxon>Anthropogastromicrobium</taxon>
    </lineage>
</organism>
<keyword evidence="13" id="KW-1185">Reference proteome</keyword>
<comment type="catalytic activity">
    <reaction evidence="9">
        <text>Cd(2+)(in) + ATP + H2O = Cd(2+)(out) + ADP + phosphate + H(+)</text>
        <dbReference type="Rhea" id="RHEA:12132"/>
        <dbReference type="ChEBI" id="CHEBI:15377"/>
        <dbReference type="ChEBI" id="CHEBI:15378"/>
        <dbReference type="ChEBI" id="CHEBI:30616"/>
        <dbReference type="ChEBI" id="CHEBI:43474"/>
        <dbReference type="ChEBI" id="CHEBI:48775"/>
        <dbReference type="ChEBI" id="CHEBI:456216"/>
        <dbReference type="EC" id="7.2.2.21"/>
    </reaction>
</comment>
<dbReference type="Pfam" id="PF00702">
    <property type="entry name" value="Hydrolase"/>
    <property type="match status" value="1"/>
</dbReference>
<keyword evidence="10" id="KW-1003">Cell membrane</keyword>
<comment type="subcellular location">
    <subcellularLocation>
        <location evidence="10">Cell membrane</location>
    </subcellularLocation>
    <subcellularLocation>
        <location evidence="1">Membrane</location>
        <topology evidence="1">Multi-pass membrane protein</topology>
    </subcellularLocation>
</comment>
<dbReference type="CDD" id="cd07550">
    <property type="entry name" value="P-type_ATPase_HM"/>
    <property type="match status" value="1"/>
</dbReference>
<dbReference type="InterPro" id="IPR036412">
    <property type="entry name" value="HAD-like_sf"/>
</dbReference>
<evidence type="ECO:0000256" key="9">
    <source>
        <dbReference type="ARBA" id="ARBA00049338"/>
    </source>
</evidence>
<dbReference type="Proteomes" id="UP001198200">
    <property type="component" value="Unassembled WGS sequence"/>
</dbReference>
<evidence type="ECO:0000313" key="13">
    <source>
        <dbReference type="Proteomes" id="UP001198200"/>
    </source>
</evidence>
<dbReference type="Gene3D" id="3.40.50.1000">
    <property type="entry name" value="HAD superfamily/HAD-like"/>
    <property type="match status" value="1"/>
</dbReference>
<proteinExistence type="inferred from homology"/>
<dbReference type="GO" id="GO:0008551">
    <property type="term" value="F:P-type cadmium transporter activity"/>
    <property type="evidence" value="ECO:0007669"/>
    <property type="project" value="UniProtKB-EC"/>
</dbReference>
<accession>A0AAE3E3T3</accession>
<dbReference type="GO" id="GO:0046872">
    <property type="term" value="F:metal ion binding"/>
    <property type="evidence" value="ECO:0007669"/>
    <property type="project" value="UniProtKB-KW"/>
</dbReference>
<evidence type="ECO:0000256" key="8">
    <source>
        <dbReference type="ARBA" id="ARBA00039103"/>
    </source>
</evidence>
<evidence type="ECO:0000256" key="4">
    <source>
        <dbReference type="ARBA" id="ARBA00022692"/>
    </source>
</evidence>
<evidence type="ECO:0000256" key="5">
    <source>
        <dbReference type="ARBA" id="ARBA00022967"/>
    </source>
</evidence>
<dbReference type="InterPro" id="IPR001757">
    <property type="entry name" value="P_typ_ATPase"/>
</dbReference>
<evidence type="ECO:0000256" key="10">
    <source>
        <dbReference type="RuleBase" id="RU362081"/>
    </source>
</evidence>
<dbReference type="Pfam" id="PF00122">
    <property type="entry name" value="E1-E2_ATPase"/>
    <property type="match status" value="1"/>
</dbReference>
<dbReference type="NCBIfam" id="TIGR01525">
    <property type="entry name" value="ATPase-IB_hvy"/>
    <property type="match status" value="1"/>
</dbReference>
<keyword evidence="10" id="KW-0547">Nucleotide-binding</keyword>
<evidence type="ECO:0000256" key="3">
    <source>
        <dbReference type="ARBA" id="ARBA00022539"/>
    </source>
</evidence>
<dbReference type="SFLD" id="SFLDG00002">
    <property type="entry name" value="C1.7:_P-type_atpase_like"/>
    <property type="match status" value="1"/>
</dbReference>
<dbReference type="SFLD" id="SFLDS00003">
    <property type="entry name" value="Haloacid_Dehalogenase"/>
    <property type="match status" value="1"/>
</dbReference>
<keyword evidence="6" id="KW-1133">Transmembrane helix</keyword>
<keyword evidence="7" id="KW-0472">Membrane</keyword>
<dbReference type="SUPFAM" id="SSF81653">
    <property type="entry name" value="Calcium ATPase, transduction domain A"/>
    <property type="match status" value="1"/>
</dbReference>
<dbReference type="EC" id="7.2.2.21" evidence="8"/>
<dbReference type="RefSeq" id="WP_308731626.1">
    <property type="nucleotide sequence ID" value="NZ_JAJEQN010000015.1"/>
</dbReference>
<keyword evidence="4" id="KW-0812">Transmembrane</keyword>
<dbReference type="InterPro" id="IPR051014">
    <property type="entry name" value="Cation_Transport_ATPase_IB"/>
</dbReference>
<evidence type="ECO:0000313" key="12">
    <source>
        <dbReference type="EMBL" id="MCC2221489.1"/>
    </source>
</evidence>
<feature type="domain" description="P-type ATPase A" evidence="11">
    <location>
        <begin position="193"/>
        <end position="292"/>
    </location>
</feature>
<evidence type="ECO:0000256" key="7">
    <source>
        <dbReference type="ARBA" id="ARBA00023136"/>
    </source>
</evidence>
<dbReference type="PRINTS" id="PR00120">
    <property type="entry name" value="HATPASE"/>
</dbReference>
<dbReference type="EMBL" id="JAJEQN010000015">
    <property type="protein sequence ID" value="MCC2221489.1"/>
    <property type="molecule type" value="Genomic_DNA"/>
</dbReference>
<sequence length="695" mass="76267">MKFKIKHEIKGRIRVRAIVKHMTVKEADLLEYALSNKEGITSVRVNERTADVILCYKTDRATVLSYLRKCRVDEIEAPESYLAHSGRALNNEYWDKLVGTVVWRCTKKLFVPAPIRTCITLAAAIPYIWKGVKTLAKGKLEVPVLDATAITISIARGDVSTASSVMFLLGIGEILEEWTHKKSVGDLARSMSLNVSKVWMLAGEQEVLVDASTIKENDKIVIHMGNVIPFDGTVESGEGMVNQASMTGESAAVRKYAGTTVYAGTVLEEGELTVNVKKLGGASRYEQIVVMIEESEKLKSSMEGKAERLADKLVPYTFLTTGLTYLFTRNLTKATSVLMVDFCCALKLSMPIAVLSAIKEARNRNVNVKGGKFLESIADADTIVFDKTGTLTKAEPTVVKVVSFNGDSEDELLRTAACLEEHFPHSMAKAVVDAAKKKSLDHEEKHSKVEYIVAHGISTQLEGKKTIIGSHHFVFEDEKCHIPEGKENLFEQLPLEYSHLYLAIEGELAAVICIEDPLREEAADAIRALKECGISKVVMMTGDSDRTARAIAERVGVDQYFSEVLPEDKARFVEQEKAAGRKVIMVGDGVNDSPALSAADVGIAISDGAELAREIADVTIAAEDLFEVVTLRKLSKRLMKRIYRNYKVIVGFNSALIAGGIAGVLQPTTSALLHNTSTLLIAMESMKPLLHEENQ</sequence>
<protein>
    <recommendedName>
        <fullName evidence="8">Cd(2+)-exporting ATPase</fullName>
        <ecNumber evidence="8">7.2.2.21</ecNumber>
    </recommendedName>
</protein>
<evidence type="ECO:0000256" key="2">
    <source>
        <dbReference type="ARBA" id="ARBA00006024"/>
    </source>
</evidence>
<dbReference type="AlphaFoldDB" id="A0AAE3E3T3"/>
<comment type="similarity">
    <text evidence="2 10">Belongs to the cation transport ATPase (P-type) (TC 3.A.3) family. Type IB subfamily.</text>
</comment>
<dbReference type="GO" id="GO:0005886">
    <property type="term" value="C:plasma membrane"/>
    <property type="evidence" value="ECO:0007669"/>
    <property type="project" value="UniProtKB-SubCell"/>
</dbReference>
<gene>
    <name evidence="12" type="ORF">LKD48_07545</name>
</gene>
<dbReference type="GO" id="GO:0016887">
    <property type="term" value="F:ATP hydrolysis activity"/>
    <property type="evidence" value="ECO:0007669"/>
    <property type="project" value="InterPro"/>
</dbReference>
<name>A0AAE3E3T3_9FIRM</name>
<dbReference type="NCBIfam" id="TIGR01494">
    <property type="entry name" value="ATPase_P-type"/>
    <property type="match status" value="1"/>
</dbReference>
<dbReference type="InterPro" id="IPR023299">
    <property type="entry name" value="ATPase_P-typ_cyto_dom_N"/>
</dbReference>
<dbReference type="InterPro" id="IPR059000">
    <property type="entry name" value="ATPase_P-type_domA"/>
</dbReference>
<dbReference type="SFLD" id="SFLDF00027">
    <property type="entry name" value="p-type_atpase"/>
    <property type="match status" value="1"/>
</dbReference>
<dbReference type="InterPro" id="IPR027256">
    <property type="entry name" value="P-typ_ATPase_IB"/>
</dbReference>
<keyword evidence="10" id="KW-0479">Metal-binding</keyword>
<dbReference type="PROSITE" id="PS00154">
    <property type="entry name" value="ATPASE_E1_E2"/>
    <property type="match status" value="1"/>
</dbReference>
<reference evidence="12 13" key="1">
    <citation type="submission" date="2021-10" db="EMBL/GenBank/DDBJ databases">
        <title>Anaerobic single-cell dispensing facilitates the cultivation of human gut bacteria.</title>
        <authorList>
            <person name="Afrizal A."/>
        </authorList>
    </citation>
    <scope>NUCLEOTIDE SEQUENCE [LARGE SCALE GENOMIC DNA]</scope>
    <source>
        <strain evidence="12 13">CLA-AA-H224</strain>
    </source>
</reference>
<comment type="caution">
    <text evidence="12">The sequence shown here is derived from an EMBL/GenBank/DDBJ whole genome shotgun (WGS) entry which is preliminary data.</text>
</comment>
<dbReference type="InterPro" id="IPR008250">
    <property type="entry name" value="ATPase_P-typ_transduc_dom_A_sf"/>
</dbReference>
<dbReference type="InterPro" id="IPR023214">
    <property type="entry name" value="HAD_sf"/>
</dbReference>
<dbReference type="PRINTS" id="PR00119">
    <property type="entry name" value="CATATPASE"/>
</dbReference>
<keyword evidence="3" id="KW-0104">Cadmium</keyword>
<keyword evidence="10" id="KW-0067">ATP-binding</keyword>
<evidence type="ECO:0000256" key="6">
    <source>
        <dbReference type="ARBA" id="ARBA00022989"/>
    </source>
</evidence>
<dbReference type="InterPro" id="IPR044492">
    <property type="entry name" value="P_typ_ATPase_HD_dom"/>
</dbReference>
<dbReference type="SUPFAM" id="SSF56784">
    <property type="entry name" value="HAD-like"/>
    <property type="match status" value="1"/>
</dbReference>
<evidence type="ECO:0000259" key="11">
    <source>
        <dbReference type="Pfam" id="PF00122"/>
    </source>
</evidence>